<keyword evidence="9" id="KW-1185">Reference proteome</keyword>
<dbReference type="SUPFAM" id="SSF58014">
    <property type="entry name" value="Coiled-coil domain of nucleotide exchange factor GrpE"/>
    <property type="match status" value="1"/>
</dbReference>
<dbReference type="NCBIfam" id="NF010738">
    <property type="entry name" value="PRK14140.1"/>
    <property type="match status" value="1"/>
</dbReference>
<dbReference type="RefSeq" id="WP_237466825.1">
    <property type="nucleotide sequence ID" value="NZ_CAKLDI010000001.1"/>
</dbReference>
<dbReference type="EMBL" id="CAKLDI010000001">
    <property type="protein sequence ID" value="CAH0534326.1"/>
    <property type="molecule type" value="Genomic_DNA"/>
</dbReference>
<comment type="function">
    <text evidence="4 5">Participates actively in the response to hyperosmotic and heat shock by preventing the aggregation of stress-denatured proteins, in association with DnaK and GrpE. It is the nucleotide exchange factor for DnaK and may function as a thermosensor. Unfolded proteins bind initially to DnaJ; upon interaction with the DnaJ-bound protein, DnaK hydrolyzes its bound ATP, resulting in the formation of a stable complex. GrpE releases ADP from DnaK; ATP binding to DnaK triggers the release of the substrate protein, thus completing the reaction cycle. Several rounds of ATP-dependent interactions between DnaJ, DnaK and GrpE are required for fully efficient folding.</text>
</comment>
<keyword evidence="2 4" id="KW-0963">Cytoplasm</keyword>
<dbReference type="HAMAP" id="MF_01151">
    <property type="entry name" value="GrpE"/>
    <property type="match status" value="1"/>
</dbReference>
<dbReference type="CDD" id="cd00446">
    <property type="entry name" value="GrpE"/>
    <property type="match status" value="1"/>
</dbReference>
<dbReference type="Gene3D" id="2.30.22.10">
    <property type="entry name" value="Head domain of nucleotide exchange factor GrpE"/>
    <property type="match status" value="1"/>
</dbReference>
<organism evidence="8 9">
    <name type="scientific">Vibrio stylophorae</name>
    <dbReference type="NCBI Taxonomy" id="659351"/>
    <lineage>
        <taxon>Bacteria</taxon>
        <taxon>Pseudomonadati</taxon>
        <taxon>Pseudomonadota</taxon>
        <taxon>Gammaproteobacteria</taxon>
        <taxon>Vibrionales</taxon>
        <taxon>Vibrionaceae</taxon>
        <taxon>Vibrio</taxon>
    </lineage>
</organism>
<dbReference type="SUPFAM" id="SSF51064">
    <property type="entry name" value="Head domain of nucleotide exchange factor GrpE"/>
    <property type="match status" value="1"/>
</dbReference>
<proteinExistence type="inferred from homology"/>
<evidence type="ECO:0000256" key="7">
    <source>
        <dbReference type="SAM" id="Coils"/>
    </source>
</evidence>
<feature type="coiled-coil region" evidence="7">
    <location>
        <begin position="35"/>
        <end position="94"/>
    </location>
</feature>
<reference evidence="8" key="1">
    <citation type="submission" date="2021-11" db="EMBL/GenBank/DDBJ databases">
        <authorList>
            <person name="Rodrigo-Torres L."/>
            <person name="Arahal R. D."/>
            <person name="Lucena T."/>
        </authorList>
    </citation>
    <scope>NUCLEOTIDE SEQUENCE</scope>
    <source>
        <strain evidence="8">CECT 7929</strain>
    </source>
</reference>
<dbReference type="Proteomes" id="UP000838672">
    <property type="component" value="Unassembled WGS sequence"/>
</dbReference>
<comment type="subcellular location">
    <subcellularLocation>
        <location evidence="4">Cytoplasm</location>
    </subcellularLocation>
</comment>
<dbReference type="InterPro" id="IPR000740">
    <property type="entry name" value="GrpE"/>
</dbReference>
<sequence length="212" mass="23470">MSTEDKKDQHDDTQMDAQTADVEVIAEEFDADDAQADVIEELAALHAQVAELEAQLAASEAKVLEQKDSVLRAAAEVENMRRRTEQEIDKARKFALERFAGELLPVIDNMERAVEMADKENDAIKPMIEGVELTLKTMVSAISKHGLQPIDPHGEAFNPEQHQAMSIQESSEFAPNTVMLVMQKGYALNDRVIRPAMVMVSKAPEGNINVEA</sequence>
<comment type="subunit">
    <text evidence="4">Homodimer.</text>
</comment>
<comment type="similarity">
    <text evidence="1 4 6">Belongs to the GrpE family.</text>
</comment>
<dbReference type="InterPro" id="IPR009012">
    <property type="entry name" value="GrpE_head"/>
</dbReference>
<gene>
    <name evidence="4 8" type="primary">grpE</name>
    <name evidence="8" type="ORF">VST7929_02249</name>
</gene>
<dbReference type="NCBIfam" id="NF010748">
    <property type="entry name" value="PRK14150.1"/>
    <property type="match status" value="1"/>
</dbReference>
<dbReference type="Gene3D" id="3.90.20.20">
    <property type="match status" value="1"/>
</dbReference>
<name>A0ABM8ZVH3_9VIBR</name>
<keyword evidence="3 4" id="KW-0143">Chaperone</keyword>
<evidence type="ECO:0000256" key="4">
    <source>
        <dbReference type="HAMAP-Rule" id="MF_01151"/>
    </source>
</evidence>
<comment type="caution">
    <text evidence="8">The sequence shown here is derived from an EMBL/GenBank/DDBJ whole genome shotgun (WGS) entry which is preliminary data.</text>
</comment>
<dbReference type="PANTHER" id="PTHR21237">
    <property type="entry name" value="GRPE PROTEIN"/>
    <property type="match status" value="1"/>
</dbReference>
<evidence type="ECO:0000256" key="1">
    <source>
        <dbReference type="ARBA" id="ARBA00009054"/>
    </source>
</evidence>
<dbReference type="NCBIfam" id="NF010737">
    <property type="entry name" value="PRK14139.1"/>
    <property type="match status" value="1"/>
</dbReference>
<evidence type="ECO:0000256" key="5">
    <source>
        <dbReference type="RuleBase" id="RU000639"/>
    </source>
</evidence>
<evidence type="ECO:0000256" key="2">
    <source>
        <dbReference type="ARBA" id="ARBA00022490"/>
    </source>
</evidence>
<protein>
    <recommendedName>
        <fullName evidence="4 5">Protein GrpE</fullName>
    </recommendedName>
    <alternativeName>
        <fullName evidence="4">HSP-70 cofactor</fullName>
    </alternativeName>
</protein>
<dbReference type="InterPro" id="IPR013805">
    <property type="entry name" value="GrpE_CC"/>
</dbReference>
<evidence type="ECO:0000256" key="6">
    <source>
        <dbReference type="RuleBase" id="RU004478"/>
    </source>
</evidence>
<evidence type="ECO:0000313" key="9">
    <source>
        <dbReference type="Proteomes" id="UP000838672"/>
    </source>
</evidence>
<accession>A0ABM8ZVH3</accession>
<dbReference type="Pfam" id="PF01025">
    <property type="entry name" value="GrpE"/>
    <property type="match status" value="1"/>
</dbReference>
<keyword evidence="4 5" id="KW-0346">Stress response</keyword>
<evidence type="ECO:0000256" key="3">
    <source>
        <dbReference type="ARBA" id="ARBA00023186"/>
    </source>
</evidence>
<keyword evidence="7" id="KW-0175">Coiled coil</keyword>
<evidence type="ECO:0000313" key="8">
    <source>
        <dbReference type="EMBL" id="CAH0534326.1"/>
    </source>
</evidence>
<dbReference type="PRINTS" id="PR00773">
    <property type="entry name" value="GRPEPROTEIN"/>
</dbReference>
<dbReference type="PANTHER" id="PTHR21237:SF23">
    <property type="entry name" value="GRPE PROTEIN HOMOLOG, MITOCHONDRIAL"/>
    <property type="match status" value="1"/>
</dbReference>
<dbReference type="PROSITE" id="PS01071">
    <property type="entry name" value="GRPE"/>
    <property type="match status" value="1"/>
</dbReference>